<dbReference type="PANTHER" id="PTHR11932">
    <property type="entry name" value="CULLIN"/>
    <property type="match status" value="1"/>
</dbReference>
<organism evidence="8 9">
    <name type="scientific">Pristionchus entomophagus</name>
    <dbReference type="NCBI Taxonomy" id="358040"/>
    <lineage>
        <taxon>Eukaryota</taxon>
        <taxon>Metazoa</taxon>
        <taxon>Ecdysozoa</taxon>
        <taxon>Nematoda</taxon>
        <taxon>Chromadorea</taxon>
        <taxon>Rhabditida</taxon>
        <taxon>Rhabditina</taxon>
        <taxon>Diplogasteromorpha</taxon>
        <taxon>Diplogasteroidea</taxon>
        <taxon>Neodiplogasteridae</taxon>
        <taxon>Pristionchus</taxon>
    </lineage>
</organism>
<evidence type="ECO:0000256" key="4">
    <source>
        <dbReference type="ARBA" id="ARBA00022843"/>
    </source>
</evidence>
<dbReference type="InterPro" id="IPR001373">
    <property type="entry name" value="Cullin_N"/>
</dbReference>
<dbReference type="InterPro" id="IPR016159">
    <property type="entry name" value="Cullin_repeat-like_dom_sf"/>
</dbReference>
<evidence type="ECO:0000256" key="5">
    <source>
        <dbReference type="PROSITE-ProRule" id="PRU00330"/>
    </source>
</evidence>
<evidence type="ECO:0000313" key="9">
    <source>
        <dbReference type="Proteomes" id="UP001432027"/>
    </source>
</evidence>
<dbReference type="PROSITE" id="PS50069">
    <property type="entry name" value="CULLIN_2"/>
    <property type="match status" value="1"/>
</dbReference>
<dbReference type="InterPro" id="IPR045093">
    <property type="entry name" value="Cullin"/>
</dbReference>
<dbReference type="GO" id="GO:0031625">
    <property type="term" value="F:ubiquitin protein ligase binding"/>
    <property type="evidence" value="ECO:0007669"/>
    <property type="project" value="InterPro"/>
</dbReference>
<name>A0AAV5T0Q4_9BILA</name>
<evidence type="ECO:0000259" key="7">
    <source>
        <dbReference type="PROSITE" id="PS50069"/>
    </source>
</evidence>
<evidence type="ECO:0000256" key="3">
    <source>
        <dbReference type="ARBA" id="ARBA00022786"/>
    </source>
</evidence>
<evidence type="ECO:0000256" key="2">
    <source>
        <dbReference type="ARBA" id="ARBA00022499"/>
    </source>
</evidence>
<dbReference type="FunFam" id="1.20.1310.10:FF:000022">
    <property type="entry name" value="Cullin-2 isoform 2"/>
    <property type="match status" value="1"/>
</dbReference>
<evidence type="ECO:0000256" key="6">
    <source>
        <dbReference type="RuleBase" id="RU003829"/>
    </source>
</evidence>
<dbReference type="EMBL" id="BTSX01000003">
    <property type="protein sequence ID" value="GMS89171.1"/>
    <property type="molecule type" value="Genomic_DNA"/>
</dbReference>
<dbReference type="AlphaFoldDB" id="A0AAV5T0Q4"/>
<protein>
    <recommendedName>
        <fullName evidence="7">Cullin family profile domain-containing protein</fullName>
    </recommendedName>
</protein>
<gene>
    <name evidence="8" type="ORF">PENTCL1PPCAC_11346</name>
</gene>
<reference evidence="8" key="1">
    <citation type="submission" date="2023-10" db="EMBL/GenBank/DDBJ databases">
        <title>Genome assembly of Pristionchus species.</title>
        <authorList>
            <person name="Yoshida K."/>
            <person name="Sommer R.J."/>
        </authorList>
    </citation>
    <scope>NUCLEOTIDE SEQUENCE</scope>
    <source>
        <strain evidence="8">RS0144</strain>
    </source>
</reference>
<dbReference type="SUPFAM" id="SSF75632">
    <property type="entry name" value="Cullin homology domain"/>
    <property type="match status" value="1"/>
</dbReference>
<dbReference type="InterPro" id="IPR016158">
    <property type="entry name" value="Cullin_homology"/>
</dbReference>
<sequence length="207" mass="23872">MIERHKERLHAVAPEMIENEKTEDLRNMFILLRPLPSGLSLLVAEFEKYVKRKGHEAVGALQGDTIPQQFVERVLAVHEKYAAMKDQVFMQNPEFSGALDKALQAVVNVREDNKKGPPKASERLARYTDLLLRKSVKGLTDPEMEWSLSKAIIIFRYIEDKDVFQKYYQKMLSQRLILSLSVSMDAEEMMITKLKNACGYEFTSETE</sequence>
<dbReference type="InterPro" id="IPR036317">
    <property type="entry name" value="Cullin_homology_sf"/>
</dbReference>
<keyword evidence="4" id="KW-0832">Ubl conjugation</keyword>
<evidence type="ECO:0000313" key="8">
    <source>
        <dbReference type="EMBL" id="GMS89171.1"/>
    </source>
</evidence>
<accession>A0AAV5T0Q4</accession>
<dbReference type="GO" id="GO:0006511">
    <property type="term" value="P:ubiquitin-dependent protein catabolic process"/>
    <property type="evidence" value="ECO:0007669"/>
    <property type="project" value="InterPro"/>
</dbReference>
<proteinExistence type="inferred from homology"/>
<keyword evidence="2" id="KW-1017">Isopeptide bond</keyword>
<keyword evidence="9" id="KW-1185">Reference proteome</keyword>
<comment type="similarity">
    <text evidence="1 5 6">Belongs to the cullin family.</text>
</comment>
<keyword evidence="3" id="KW-0833">Ubl conjugation pathway</keyword>
<dbReference type="Proteomes" id="UP001432027">
    <property type="component" value="Unassembled WGS sequence"/>
</dbReference>
<evidence type="ECO:0000256" key="1">
    <source>
        <dbReference type="ARBA" id="ARBA00006019"/>
    </source>
</evidence>
<comment type="caution">
    <text evidence="8">The sequence shown here is derived from an EMBL/GenBank/DDBJ whole genome shotgun (WGS) entry which is preliminary data.</text>
</comment>
<dbReference type="SUPFAM" id="SSF74788">
    <property type="entry name" value="Cullin repeat-like"/>
    <property type="match status" value="1"/>
</dbReference>
<dbReference type="FunFam" id="1.20.1310.10:FF:000002">
    <property type="entry name" value="cullin-3 isoform X1"/>
    <property type="match status" value="1"/>
</dbReference>
<dbReference type="Pfam" id="PF00888">
    <property type="entry name" value="Cullin"/>
    <property type="match status" value="1"/>
</dbReference>
<dbReference type="Gene3D" id="1.20.1310.10">
    <property type="entry name" value="Cullin Repeats"/>
    <property type="match status" value="2"/>
</dbReference>
<feature type="domain" description="Cullin family profile" evidence="7">
    <location>
        <begin position="119"/>
        <end position="207"/>
    </location>
</feature>
<dbReference type="SMART" id="SM00182">
    <property type="entry name" value="CULLIN"/>
    <property type="match status" value="1"/>
</dbReference>